<dbReference type="SUPFAM" id="SSF52540">
    <property type="entry name" value="P-loop containing nucleoside triphosphate hydrolases"/>
    <property type="match status" value="1"/>
</dbReference>
<feature type="domain" description="Sulfotransferase" evidence="4">
    <location>
        <begin position="144"/>
        <end position="213"/>
    </location>
</feature>
<evidence type="ECO:0000256" key="2">
    <source>
        <dbReference type="ARBA" id="ARBA00022679"/>
    </source>
</evidence>
<protein>
    <recommendedName>
        <fullName evidence="3">Sulfotransferase</fullName>
        <ecNumber evidence="3">2.8.2.-</ecNumber>
    </recommendedName>
</protein>
<evidence type="ECO:0000259" key="4">
    <source>
        <dbReference type="Pfam" id="PF00685"/>
    </source>
</evidence>
<reference evidence="5" key="1">
    <citation type="submission" date="2019-09" db="EMBL/GenBank/DDBJ databases">
        <title>Draft genome information of white flower Hibiscus syriacus.</title>
        <authorList>
            <person name="Kim Y.-M."/>
        </authorList>
    </citation>
    <scope>NUCLEOTIDE SEQUENCE [LARGE SCALE GENOMIC DNA]</scope>
    <source>
        <strain evidence="5">YM2019G1</strain>
    </source>
</reference>
<evidence type="ECO:0000313" key="5">
    <source>
        <dbReference type="EMBL" id="KAE8714493.1"/>
    </source>
</evidence>
<evidence type="ECO:0000256" key="3">
    <source>
        <dbReference type="RuleBase" id="RU361155"/>
    </source>
</evidence>
<dbReference type="GO" id="GO:0008146">
    <property type="term" value="F:sulfotransferase activity"/>
    <property type="evidence" value="ECO:0007669"/>
    <property type="project" value="InterPro"/>
</dbReference>
<dbReference type="InterPro" id="IPR027417">
    <property type="entry name" value="P-loop_NTPase"/>
</dbReference>
<dbReference type="EMBL" id="VEPZ02000870">
    <property type="protein sequence ID" value="KAE8714493.1"/>
    <property type="molecule type" value="Genomic_DNA"/>
</dbReference>
<dbReference type="Gene3D" id="3.40.50.300">
    <property type="entry name" value="P-loop containing nucleotide triphosphate hydrolases"/>
    <property type="match status" value="2"/>
</dbReference>
<evidence type="ECO:0000256" key="1">
    <source>
        <dbReference type="ARBA" id="ARBA00005771"/>
    </source>
</evidence>
<comment type="similarity">
    <text evidence="1 3">Belongs to the sulfotransferase 1 family.</text>
</comment>
<dbReference type="Pfam" id="PF00685">
    <property type="entry name" value="Sulfotransfer_1"/>
    <property type="match status" value="2"/>
</dbReference>
<sequence>MESSVDSKRNQSSNGAYGEDILSNLPVRAGLNLFNDELVKYQGFWFPGIIVEGILRAQRHFQANSSDIFLCTAPKTGTTWMKTLTFAIVLRTTTCNHCNPLLSKSPQDLLRNLITKDPENPLIPTHIPFSYLPKSVSDPSSSWYWKASLDQPDKVLFLKYEEMKEDTAFYVAKLAGFIGYGFTSEEKRDGVVEKIVRMCSFDHLRNLEVNKNGKF</sequence>
<dbReference type="PANTHER" id="PTHR11783">
    <property type="entry name" value="SULFOTRANSFERASE SULT"/>
    <property type="match status" value="1"/>
</dbReference>
<keyword evidence="2 3" id="KW-0808">Transferase</keyword>
<evidence type="ECO:0000313" key="6">
    <source>
        <dbReference type="Proteomes" id="UP000436088"/>
    </source>
</evidence>
<dbReference type="EC" id="2.8.2.-" evidence="3"/>
<dbReference type="AlphaFoldDB" id="A0A6A3BD25"/>
<feature type="domain" description="Sulfotransferase" evidence="4">
    <location>
        <begin position="66"/>
        <end position="139"/>
    </location>
</feature>
<gene>
    <name evidence="5" type="ORF">F3Y22_tig00110195pilonHSYRG00095</name>
</gene>
<name>A0A6A3BD25_HIBSY</name>
<dbReference type="InterPro" id="IPR000863">
    <property type="entry name" value="Sulfotransferase_dom"/>
</dbReference>
<proteinExistence type="inferred from homology"/>
<keyword evidence="6" id="KW-1185">Reference proteome</keyword>
<organism evidence="5 6">
    <name type="scientific">Hibiscus syriacus</name>
    <name type="common">Rose of Sharon</name>
    <dbReference type="NCBI Taxonomy" id="106335"/>
    <lineage>
        <taxon>Eukaryota</taxon>
        <taxon>Viridiplantae</taxon>
        <taxon>Streptophyta</taxon>
        <taxon>Embryophyta</taxon>
        <taxon>Tracheophyta</taxon>
        <taxon>Spermatophyta</taxon>
        <taxon>Magnoliopsida</taxon>
        <taxon>eudicotyledons</taxon>
        <taxon>Gunneridae</taxon>
        <taxon>Pentapetalae</taxon>
        <taxon>rosids</taxon>
        <taxon>malvids</taxon>
        <taxon>Malvales</taxon>
        <taxon>Malvaceae</taxon>
        <taxon>Malvoideae</taxon>
        <taxon>Hibiscus</taxon>
    </lineage>
</organism>
<comment type="caution">
    <text evidence="5">The sequence shown here is derived from an EMBL/GenBank/DDBJ whole genome shotgun (WGS) entry which is preliminary data.</text>
</comment>
<accession>A0A6A3BD25</accession>
<dbReference type="Proteomes" id="UP000436088">
    <property type="component" value="Unassembled WGS sequence"/>
</dbReference>